<dbReference type="AlphaFoldDB" id="A0A399ELP5"/>
<gene>
    <name evidence="2" type="ORF">Mterra_02304</name>
</gene>
<protein>
    <submittedName>
        <fullName evidence="2">Type III secretion low calcium response chaperone LcrH/SycD</fullName>
    </submittedName>
</protein>
<dbReference type="PROSITE" id="PS50005">
    <property type="entry name" value="TPR"/>
    <property type="match status" value="1"/>
</dbReference>
<dbReference type="PANTHER" id="PTHR35807">
    <property type="entry name" value="TRANSCRIPTIONAL REGULATOR REDD-RELATED"/>
    <property type="match status" value="1"/>
</dbReference>
<reference evidence="2 3" key="1">
    <citation type="submission" date="2018-08" db="EMBL/GenBank/DDBJ databases">
        <title>Meiothermus terrae DSM 26712 genome sequencing project.</title>
        <authorList>
            <person name="Da Costa M.S."/>
            <person name="Albuquerque L."/>
            <person name="Raposo P."/>
            <person name="Froufe H.J.C."/>
            <person name="Barroso C.S."/>
            <person name="Egas C."/>
        </authorList>
    </citation>
    <scope>NUCLEOTIDE SEQUENCE [LARGE SCALE GENOMIC DNA]</scope>
    <source>
        <strain evidence="2 3">DSM 26712</strain>
    </source>
</reference>
<dbReference type="SUPFAM" id="SSF48452">
    <property type="entry name" value="TPR-like"/>
    <property type="match status" value="3"/>
</dbReference>
<dbReference type="SMART" id="SM00028">
    <property type="entry name" value="TPR"/>
    <property type="match status" value="6"/>
</dbReference>
<sequence length="554" mass="61891">MNARDVRLSALALVENGRLEPALELLERAVERVARYADWAELVEVPRALPAGLLLEDPRWARAYSAALVGLREERPLLEFSGAFCARHPLPDSAPVLSDRAWALLNQDRYAEAQAALEAAIPHLGGWRRGVALRRLAQARFELGGDWRAALAEAYPLLAGRLKGLALNEEGHLWSRLHDHARAREKWLEALVLLESDPFHLAWVHHSLGQSYLRDLSPEAERHLRRAEQLTRSRAARAFRARALQGWGNYLRSRGEWARAEAAYREAIRCAREAEDLRVAYWSLGRCYRLQGRPAEALEVLQHALALFPPERAPVQVERAAALLALGQEEAARAALEAAAFVFPHQLWLASVLYAELARRAGDGSAALQLIAELPVEHFQVREEAGCWGELFAMARLAGQPAPRPLEYLAHAVVRVQALGTLKVWVNAQAVPIKPTGRVGELLVLLLEHGPRTAAEKLVELLWPGSTPRDKRQALWQLVDELRRALGWPGSVRAAGGCLELDPQARWEYDVGEARACGRAHAPFLEGVYSEWAQEVAQEVEGLRRRGERRPDLN</sequence>
<dbReference type="OrthoDB" id="57483at2"/>
<evidence type="ECO:0000313" key="3">
    <source>
        <dbReference type="Proteomes" id="UP000265715"/>
    </source>
</evidence>
<dbReference type="InterPro" id="IPR036388">
    <property type="entry name" value="WH-like_DNA-bd_sf"/>
</dbReference>
<evidence type="ECO:0000313" key="2">
    <source>
        <dbReference type="EMBL" id="RIH83352.1"/>
    </source>
</evidence>
<feature type="repeat" description="TPR" evidence="1">
    <location>
        <begin position="278"/>
        <end position="311"/>
    </location>
</feature>
<dbReference type="RefSeq" id="WP_119315354.1">
    <property type="nucleotide sequence ID" value="NZ_QXDL01000094.1"/>
</dbReference>
<dbReference type="Gene3D" id="1.10.10.10">
    <property type="entry name" value="Winged helix-like DNA-binding domain superfamily/Winged helix DNA-binding domain"/>
    <property type="match status" value="1"/>
</dbReference>
<dbReference type="Pfam" id="PF13424">
    <property type="entry name" value="TPR_12"/>
    <property type="match status" value="1"/>
</dbReference>
<dbReference type="InterPro" id="IPR011990">
    <property type="entry name" value="TPR-like_helical_dom_sf"/>
</dbReference>
<evidence type="ECO:0000256" key="1">
    <source>
        <dbReference type="PROSITE-ProRule" id="PRU00339"/>
    </source>
</evidence>
<keyword evidence="3" id="KW-1185">Reference proteome</keyword>
<dbReference type="InterPro" id="IPR051677">
    <property type="entry name" value="AfsR-DnrI-RedD_regulator"/>
</dbReference>
<dbReference type="Gene3D" id="1.25.40.10">
    <property type="entry name" value="Tetratricopeptide repeat domain"/>
    <property type="match status" value="2"/>
</dbReference>
<keyword evidence="1" id="KW-0802">TPR repeat</keyword>
<accession>A0A399ELP5</accession>
<organism evidence="2 3">
    <name type="scientific">Calidithermus terrae</name>
    <dbReference type="NCBI Taxonomy" id="1408545"/>
    <lineage>
        <taxon>Bacteria</taxon>
        <taxon>Thermotogati</taxon>
        <taxon>Deinococcota</taxon>
        <taxon>Deinococci</taxon>
        <taxon>Thermales</taxon>
        <taxon>Thermaceae</taxon>
        <taxon>Calidithermus</taxon>
    </lineage>
</organism>
<dbReference type="EMBL" id="QXDL01000094">
    <property type="protein sequence ID" value="RIH83352.1"/>
    <property type="molecule type" value="Genomic_DNA"/>
</dbReference>
<comment type="caution">
    <text evidence="2">The sequence shown here is derived from an EMBL/GenBank/DDBJ whole genome shotgun (WGS) entry which is preliminary data.</text>
</comment>
<dbReference type="InterPro" id="IPR019734">
    <property type="entry name" value="TPR_rpt"/>
</dbReference>
<name>A0A399ELP5_9DEIN</name>
<proteinExistence type="predicted"/>
<dbReference type="Proteomes" id="UP000265715">
    <property type="component" value="Unassembled WGS sequence"/>
</dbReference>